<keyword evidence="5" id="KW-0732">Signal</keyword>
<feature type="signal peptide" evidence="5">
    <location>
        <begin position="1"/>
        <end position="21"/>
    </location>
</feature>
<dbReference type="PANTHER" id="PTHR46233:SF3">
    <property type="entry name" value="HYDROXYACYLGLUTATHIONE HYDROLASE GLOC"/>
    <property type="match status" value="1"/>
</dbReference>
<organism evidence="7 8">
    <name type="scientific">Xanthocytophaga flava</name>
    <dbReference type="NCBI Taxonomy" id="3048013"/>
    <lineage>
        <taxon>Bacteria</taxon>
        <taxon>Pseudomonadati</taxon>
        <taxon>Bacteroidota</taxon>
        <taxon>Cytophagia</taxon>
        <taxon>Cytophagales</taxon>
        <taxon>Rhodocytophagaceae</taxon>
        <taxon>Xanthocytophaga</taxon>
    </lineage>
</organism>
<feature type="chain" id="PRO_5042183528" evidence="5">
    <location>
        <begin position="22"/>
        <end position="289"/>
    </location>
</feature>
<dbReference type="NCBIfam" id="NF033105">
    <property type="entry name" value="bla_subclass_B3"/>
    <property type="match status" value="1"/>
</dbReference>
<dbReference type="SMART" id="SM00849">
    <property type="entry name" value="Lactamase_B"/>
    <property type="match status" value="1"/>
</dbReference>
<keyword evidence="3 7" id="KW-0378">Hydrolase</keyword>
<keyword evidence="2" id="KW-0479">Metal-binding</keyword>
<evidence type="ECO:0000256" key="2">
    <source>
        <dbReference type="ARBA" id="ARBA00022723"/>
    </source>
</evidence>
<feature type="domain" description="Metallo-beta-lactamase" evidence="6">
    <location>
        <begin position="54"/>
        <end position="244"/>
    </location>
</feature>
<dbReference type="GO" id="GO:0008800">
    <property type="term" value="F:beta-lactamase activity"/>
    <property type="evidence" value="ECO:0007669"/>
    <property type="project" value="UniProtKB-EC"/>
</dbReference>
<protein>
    <submittedName>
        <fullName evidence="7">Subclass B3 metallo-beta-lactamase</fullName>
        <ecNumber evidence="7">3.5.2.6</ecNumber>
    </submittedName>
</protein>
<dbReference type="InterPro" id="IPR001279">
    <property type="entry name" value="Metallo-B-lactamas"/>
</dbReference>
<gene>
    <name evidence="7" type="primary">bla</name>
    <name evidence="7" type="ORF">QNI16_15480</name>
</gene>
<dbReference type="EC" id="3.5.2.6" evidence="7"/>
<dbReference type="RefSeq" id="WP_313980317.1">
    <property type="nucleotide sequence ID" value="NZ_JASJOS010000006.1"/>
</dbReference>
<evidence type="ECO:0000256" key="3">
    <source>
        <dbReference type="ARBA" id="ARBA00022801"/>
    </source>
</evidence>
<accession>A0AAE3QRL1</accession>
<comment type="caution">
    <text evidence="7">The sequence shown here is derived from an EMBL/GenBank/DDBJ whole genome shotgun (WGS) entry which is preliminary data.</text>
</comment>
<dbReference type="GO" id="GO:0046872">
    <property type="term" value="F:metal ion binding"/>
    <property type="evidence" value="ECO:0007669"/>
    <property type="project" value="UniProtKB-KW"/>
</dbReference>
<comment type="cofactor">
    <cofactor evidence="1">
        <name>Zn(2+)</name>
        <dbReference type="ChEBI" id="CHEBI:29105"/>
    </cofactor>
</comment>
<dbReference type="Proteomes" id="UP001241110">
    <property type="component" value="Unassembled WGS sequence"/>
</dbReference>
<dbReference type="Gene3D" id="3.60.15.10">
    <property type="entry name" value="Ribonuclease Z/Hydroxyacylglutathione hydrolase-like"/>
    <property type="match status" value="1"/>
</dbReference>
<reference evidence="7" key="1">
    <citation type="submission" date="2023-05" db="EMBL/GenBank/DDBJ databases">
        <authorList>
            <person name="Zhang X."/>
        </authorList>
    </citation>
    <scope>NUCLEOTIDE SEQUENCE</scope>
    <source>
        <strain evidence="7">YF14B1</strain>
    </source>
</reference>
<evidence type="ECO:0000259" key="6">
    <source>
        <dbReference type="SMART" id="SM00849"/>
    </source>
</evidence>
<sequence length="289" mass="32171">MNLKVIFLLFGLSLAYTNSLAQQVEEPKSVPAEWSKPFAPFQIAGNLYYVGTYDLACYLITTSQGNILINTGLANSEPIIKANIETLGFQFADTKILLNMQAHYDHMGAMASIKKVTGAKLMINQKDAPATEDGGKSDYALGGSVSTFAPVQVDRLLKDGDTIQLGEMRLVMLHHPGHTKGSSSFLFDVKDANRSYRVLLVNMPTIVTEKDFASIPEYPEITQDYAYTLQSMKKLSFDIWLTAHASQCELHRKHKPGQSYNPSAFIDRKGYTTQINDLEKEFLKKKKGS</sequence>
<dbReference type="EMBL" id="JASJOS010000006">
    <property type="protein sequence ID" value="MDJ1481901.1"/>
    <property type="molecule type" value="Genomic_DNA"/>
</dbReference>
<dbReference type="InterPro" id="IPR036866">
    <property type="entry name" value="RibonucZ/Hydroxyglut_hydro"/>
</dbReference>
<keyword evidence="4" id="KW-0862">Zinc</keyword>
<dbReference type="PANTHER" id="PTHR46233">
    <property type="entry name" value="HYDROXYACYLGLUTATHIONE HYDROLASE GLOC"/>
    <property type="match status" value="1"/>
</dbReference>
<dbReference type="NCBIfam" id="NF012229">
    <property type="entry name" value="bla_class_B_core"/>
    <property type="match status" value="1"/>
</dbReference>
<proteinExistence type="predicted"/>
<dbReference type="Pfam" id="PF00753">
    <property type="entry name" value="Lactamase_B"/>
    <property type="match status" value="1"/>
</dbReference>
<evidence type="ECO:0000256" key="1">
    <source>
        <dbReference type="ARBA" id="ARBA00001947"/>
    </source>
</evidence>
<evidence type="ECO:0000256" key="5">
    <source>
        <dbReference type="SAM" id="SignalP"/>
    </source>
</evidence>
<name>A0AAE3QRL1_9BACT</name>
<dbReference type="SUPFAM" id="SSF56281">
    <property type="entry name" value="Metallo-hydrolase/oxidoreductase"/>
    <property type="match status" value="1"/>
</dbReference>
<evidence type="ECO:0000256" key="4">
    <source>
        <dbReference type="ARBA" id="ARBA00022833"/>
    </source>
</evidence>
<dbReference type="InterPro" id="IPR051453">
    <property type="entry name" value="MBL_Glyoxalase_II"/>
</dbReference>
<dbReference type="AlphaFoldDB" id="A0AAE3QRL1"/>
<evidence type="ECO:0000313" key="8">
    <source>
        <dbReference type="Proteomes" id="UP001241110"/>
    </source>
</evidence>
<evidence type="ECO:0000313" key="7">
    <source>
        <dbReference type="EMBL" id="MDJ1481901.1"/>
    </source>
</evidence>